<dbReference type="Pfam" id="PF00496">
    <property type="entry name" value="SBP_bac_5"/>
    <property type="match status" value="1"/>
</dbReference>
<accession>A0A1G2HKY2</accession>
<feature type="domain" description="Solute-binding protein family 5" evidence="4">
    <location>
        <begin position="101"/>
        <end position="408"/>
    </location>
</feature>
<dbReference type="STRING" id="1802200.A2812_01605"/>
<dbReference type="PIRSF" id="PIRSF002741">
    <property type="entry name" value="MppA"/>
    <property type="match status" value="1"/>
</dbReference>
<evidence type="ECO:0000256" key="2">
    <source>
        <dbReference type="ARBA" id="ARBA00022448"/>
    </source>
</evidence>
<dbReference type="PANTHER" id="PTHR30290">
    <property type="entry name" value="PERIPLASMIC BINDING COMPONENT OF ABC TRANSPORTER"/>
    <property type="match status" value="1"/>
</dbReference>
<gene>
    <name evidence="6" type="ORF">A2812_01605</name>
</gene>
<dbReference type="Pfam" id="PF01471">
    <property type="entry name" value="PG_binding_1"/>
    <property type="match status" value="1"/>
</dbReference>
<keyword evidence="3" id="KW-0732">Signal</keyword>
<keyword evidence="2" id="KW-0813">Transport</keyword>
<name>A0A1G2HKY2_9BACT</name>
<evidence type="ECO:0000256" key="1">
    <source>
        <dbReference type="ARBA" id="ARBA00005695"/>
    </source>
</evidence>
<dbReference type="PANTHER" id="PTHR30290:SF9">
    <property type="entry name" value="OLIGOPEPTIDE-BINDING PROTEIN APPA"/>
    <property type="match status" value="1"/>
</dbReference>
<dbReference type="GO" id="GO:0042597">
    <property type="term" value="C:periplasmic space"/>
    <property type="evidence" value="ECO:0007669"/>
    <property type="project" value="UniProtKB-ARBA"/>
</dbReference>
<dbReference type="Gene3D" id="3.40.190.10">
    <property type="entry name" value="Periplasmic binding protein-like II"/>
    <property type="match status" value="2"/>
</dbReference>
<dbReference type="InterPro" id="IPR036365">
    <property type="entry name" value="PGBD-like_sf"/>
</dbReference>
<evidence type="ECO:0008006" key="8">
    <source>
        <dbReference type="Google" id="ProtNLM"/>
    </source>
</evidence>
<organism evidence="6 7">
    <name type="scientific">Candidatus Staskawiczbacteria bacterium RIFCSPHIGHO2_01_FULL_36_16</name>
    <dbReference type="NCBI Taxonomy" id="1802200"/>
    <lineage>
        <taxon>Bacteria</taxon>
        <taxon>Candidatus Staskawicziibacteriota</taxon>
    </lineage>
</organism>
<sequence length="667" mass="75916">MSSKKWPRFSQWKQIFKILKKTERIIFITLILLTFGSLAYLAGSLHINTTKVAPTFGGTYTEGVVGHPRFINPIYGETNDVDRTLIGLIYSGLMTYGKDGKIVNDLAEGYQISEDGRVYTFQLKDNLYWQDGMPLTIDDIVYTIKTIQNSDYKSPLRANWLDIDIEKISDKTFVFSLQSPYNSFLENCALKIIPKHIWENILPENFTLSSYNLRPVGSGTYVVSDISQAKNGSVKSISLKANRKYYNKLPYISELSFQFFNDKEELIKAANQKAIDGFSLAFLDNDQALAEKQIRQGWTNSEKFNFYSFLLPRYFAVFFNPKKSKIFEDTNVKTALNYSINKTEIASNISSSAKNNIFVVDSPILPQYFGYSEPEKVYGYNIDLAKELLDKSGFKEQDNGQRAKANDKEPAFKYKSYLKAGSKGNEVTELQGCLSRLDGSFESLLSGETSGTYGKGTESAVTEFQKKYLPDEKTTGETGPATRKKLNELCPLPQRNLQALKFTLTTINQPQLVKVANLLKDYWQKIGAETDVKIVELSELKVIIKDRDYDALLYGQTLGLEPDLYPFWYSSQTIDPGLNLSGYQNKDADQLLKNARETLDMQEKAQKYEELQNIIINDAPAVFLYNSDFIYWASAKVKGIETTKIVDPAKRFANIENWYINTKRVLK</sequence>
<dbReference type="GO" id="GO:0015833">
    <property type="term" value="P:peptide transport"/>
    <property type="evidence" value="ECO:0007669"/>
    <property type="project" value="TreeGrafter"/>
</dbReference>
<comment type="similarity">
    <text evidence="1">Belongs to the bacterial solute-binding protein 5 family.</text>
</comment>
<dbReference type="InterPro" id="IPR030678">
    <property type="entry name" value="Peptide/Ni-bd"/>
</dbReference>
<reference evidence="6 7" key="1">
    <citation type="journal article" date="2016" name="Nat. Commun.">
        <title>Thousands of microbial genomes shed light on interconnected biogeochemical processes in an aquifer system.</title>
        <authorList>
            <person name="Anantharaman K."/>
            <person name="Brown C.T."/>
            <person name="Hug L.A."/>
            <person name="Sharon I."/>
            <person name="Castelle C.J."/>
            <person name="Probst A.J."/>
            <person name="Thomas B.C."/>
            <person name="Singh A."/>
            <person name="Wilkins M.J."/>
            <person name="Karaoz U."/>
            <person name="Brodie E.L."/>
            <person name="Williams K.H."/>
            <person name="Hubbard S.S."/>
            <person name="Banfield J.F."/>
        </authorList>
    </citation>
    <scope>NUCLEOTIDE SEQUENCE [LARGE SCALE GENOMIC DNA]</scope>
</reference>
<dbReference type="InterPro" id="IPR000914">
    <property type="entry name" value="SBP_5_dom"/>
</dbReference>
<dbReference type="SUPFAM" id="SSF53850">
    <property type="entry name" value="Periplasmic binding protein-like II"/>
    <property type="match status" value="2"/>
</dbReference>
<dbReference type="GO" id="GO:1904680">
    <property type="term" value="F:peptide transmembrane transporter activity"/>
    <property type="evidence" value="ECO:0007669"/>
    <property type="project" value="TreeGrafter"/>
</dbReference>
<comment type="caution">
    <text evidence="6">The sequence shown here is derived from an EMBL/GenBank/DDBJ whole genome shotgun (WGS) entry which is preliminary data.</text>
</comment>
<dbReference type="Gene3D" id="3.10.105.10">
    <property type="entry name" value="Dipeptide-binding Protein, Domain 3"/>
    <property type="match status" value="2"/>
</dbReference>
<protein>
    <recommendedName>
        <fullName evidence="8">Solute-binding protein family 5 domain-containing protein</fullName>
    </recommendedName>
</protein>
<dbReference type="EMBL" id="MHOM01000041">
    <property type="protein sequence ID" value="OGZ63142.1"/>
    <property type="molecule type" value="Genomic_DNA"/>
</dbReference>
<evidence type="ECO:0000259" key="5">
    <source>
        <dbReference type="Pfam" id="PF01471"/>
    </source>
</evidence>
<evidence type="ECO:0000259" key="4">
    <source>
        <dbReference type="Pfam" id="PF00496"/>
    </source>
</evidence>
<dbReference type="SUPFAM" id="SSF47090">
    <property type="entry name" value="PGBD-like"/>
    <property type="match status" value="1"/>
</dbReference>
<evidence type="ECO:0000313" key="6">
    <source>
        <dbReference type="EMBL" id="OGZ63142.1"/>
    </source>
</evidence>
<dbReference type="Proteomes" id="UP000177190">
    <property type="component" value="Unassembled WGS sequence"/>
</dbReference>
<evidence type="ECO:0000256" key="3">
    <source>
        <dbReference type="ARBA" id="ARBA00022729"/>
    </source>
</evidence>
<feature type="domain" description="Peptidoglycan binding-like" evidence="5">
    <location>
        <begin position="424"/>
        <end position="486"/>
    </location>
</feature>
<evidence type="ECO:0000313" key="7">
    <source>
        <dbReference type="Proteomes" id="UP000177190"/>
    </source>
</evidence>
<dbReference type="InterPro" id="IPR039424">
    <property type="entry name" value="SBP_5"/>
</dbReference>
<dbReference type="AlphaFoldDB" id="A0A1G2HKY2"/>
<dbReference type="Gene3D" id="3.90.76.10">
    <property type="entry name" value="Dipeptide-binding Protein, Domain 1"/>
    <property type="match status" value="1"/>
</dbReference>
<proteinExistence type="inferred from homology"/>
<dbReference type="InterPro" id="IPR002477">
    <property type="entry name" value="Peptidoglycan-bd-like"/>
</dbReference>
<dbReference type="GO" id="GO:0043190">
    <property type="term" value="C:ATP-binding cassette (ABC) transporter complex"/>
    <property type="evidence" value="ECO:0007669"/>
    <property type="project" value="InterPro"/>
</dbReference>